<dbReference type="PANTHER" id="PTHR38033:SF1">
    <property type="entry name" value="DOTU FAMILY TYPE IV_VI SECRETION SYSTEM PROTEIN"/>
    <property type="match status" value="1"/>
</dbReference>
<dbReference type="AlphaFoldDB" id="A0A1G5QI11"/>
<dbReference type="Proteomes" id="UP000198767">
    <property type="component" value="Unassembled WGS sequence"/>
</dbReference>
<reference evidence="3 4" key="1">
    <citation type="submission" date="2016-10" db="EMBL/GenBank/DDBJ databases">
        <authorList>
            <person name="de Groot N.N."/>
        </authorList>
    </citation>
    <scope>NUCLEOTIDE SEQUENCE [LARGE SCALE GENOMIC DNA]</scope>
    <source>
        <strain evidence="3 4">U95</strain>
    </source>
</reference>
<feature type="domain" description="Type IV / VI secretion system DotU" evidence="2">
    <location>
        <begin position="51"/>
        <end position="247"/>
    </location>
</feature>
<keyword evidence="1" id="KW-0472">Membrane</keyword>
<evidence type="ECO:0000313" key="3">
    <source>
        <dbReference type="EMBL" id="SCZ61505.1"/>
    </source>
</evidence>
<dbReference type="InterPro" id="IPR017732">
    <property type="entry name" value="T4/T6SS_DotU"/>
</dbReference>
<evidence type="ECO:0000259" key="2">
    <source>
        <dbReference type="Pfam" id="PF09850"/>
    </source>
</evidence>
<name>A0A1G5QI11_9RHOB</name>
<dbReference type="InterPro" id="IPR038522">
    <property type="entry name" value="T4/T6SS_DotU_sf"/>
</dbReference>
<dbReference type="NCBIfam" id="TIGR03349">
    <property type="entry name" value="IV_VI_DotU"/>
    <property type="match status" value="1"/>
</dbReference>
<dbReference type="Gene3D" id="1.25.40.590">
    <property type="entry name" value="Type IV / VI secretion system, DotU"/>
    <property type="match status" value="1"/>
</dbReference>
<dbReference type="Pfam" id="PF09850">
    <property type="entry name" value="DotU"/>
    <property type="match status" value="1"/>
</dbReference>
<protein>
    <submittedName>
        <fullName evidence="3">Type IV / VI secretion system protein, DotU family</fullName>
    </submittedName>
</protein>
<evidence type="ECO:0000313" key="4">
    <source>
        <dbReference type="Proteomes" id="UP000198767"/>
    </source>
</evidence>
<dbReference type="PANTHER" id="PTHR38033">
    <property type="entry name" value="MEMBRANE PROTEIN-RELATED"/>
    <property type="match status" value="1"/>
</dbReference>
<organism evidence="3 4">
    <name type="scientific">Epibacterium ulvae</name>
    <dbReference type="NCBI Taxonomy" id="1156985"/>
    <lineage>
        <taxon>Bacteria</taxon>
        <taxon>Pseudomonadati</taxon>
        <taxon>Pseudomonadota</taxon>
        <taxon>Alphaproteobacteria</taxon>
        <taxon>Rhodobacterales</taxon>
        <taxon>Roseobacteraceae</taxon>
        <taxon>Epibacterium</taxon>
    </lineage>
</organism>
<dbReference type="NCBIfam" id="NF038228">
    <property type="entry name" value="IcmH_DotU_IVB"/>
    <property type="match status" value="1"/>
</dbReference>
<feature type="transmembrane region" description="Helical" evidence="1">
    <location>
        <begin position="231"/>
        <end position="248"/>
    </location>
</feature>
<evidence type="ECO:0000256" key="1">
    <source>
        <dbReference type="SAM" id="Phobius"/>
    </source>
</evidence>
<dbReference type="EMBL" id="FMWG01000004">
    <property type="protein sequence ID" value="SCZ61505.1"/>
    <property type="molecule type" value="Genomic_DNA"/>
</dbReference>
<sequence>MMQRGSDTPTITLTPKGVSVGGGARLAEVSSSDLQTLDRTLSHYKGSQNTLINASADLLAVCATIPRMNPGADLNPTRLELSRAIIDLKYRVAQLDYPPAVAENLCLLFAIALDEFVLVSKWGRESGWENRTLVADLFGFRDGGDRFYHIADRALMQPKALREFLEIIYIFLKLGYRGKYSKSSEHERDRLIDRLETAMNLVPVERDITLMGRPITTSQALGSHMRASRKIGLAVTCIVMVFVLVWGWRYQLAETTYSKFERLRTAAENETAVDFVFSSETGILSTATRE</sequence>
<proteinExistence type="predicted"/>
<dbReference type="OrthoDB" id="345640at2"/>
<keyword evidence="4" id="KW-1185">Reference proteome</keyword>
<keyword evidence="1" id="KW-1133">Transmembrane helix</keyword>
<accession>A0A1G5QI11</accession>
<dbReference type="STRING" id="1156985.SAMN04488118_104249"/>
<keyword evidence="1" id="KW-0812">Transmembrane</keyword>
<gene>
    <name evidence="3" type="ORF">SAMN04488118_104249</name>
</gene>